<evidence type="ECO:0000256" key="1">
    <source>
        <dbReference type="ARBA" id="ARBA00004496"/>
    </source>
</evidence>
<organism evidence="6 7">
    <name type="scientific">Pseudonaja textilis</name>
    <name type="common">Eastern brown snake</name>
    <dbReference type="NCBI Taxonomy" id="8673"/>
    <lineage>
        <taxon>Eukaryota</taxon>
        <taxon>Metazoa</taxon>
        <taxon>Chordata</taxon>
        <taxon>Craniata</taxon>
        <taxon>Vertebrata</taxon>
        <taxon>Euteleostomi</taxon>
        <taxon>Lepidosauria</taxon>
        <taxon>Squamata</taxon>
        <taxon>Bifurcata</taxon>
        <taxon>Unidentata</taxon>
        <taxon>Episquamata</taxon>
        <taxon>Toxicofera</taxon>
        <taxon>Serpentes</taxon>
        <taxon>Colubroidea</taxon>
        <taxon>Elapidae</taxon>
        <taxon>Hydrophiinae</taxon>
        <taxon>Pseudonaja</taxon>
    </lineage>
</organism>
<dbReference type="GO" id="GO:0005615">
    <property type="term" value="C:extracellular space"/>
    <property type="evidence" value="ECO:0007669"/>
    <property type="project" value="InterPro"/>
</dbReference>
<evidence type="ECO:0000256" key="4">
    <source>
        <dbReference type="ARBA" id="ARBA00022900"/>
    </source>
</evidence>
<dbReference type="Pfam" id="PF00079">
    <property type="entry name" value="Serpin"/>
    <property type="match status" value="1"/>
</dbReference>
<evidence type="ECO:0000313" key="7">
    <source>
        <dbReference type="Proteomes" id="UP000472273"/>
    </source>
</evidence>
<comment type="subcellular location">
    <subcellularLocation>
        <location evidence="1">Cytoplasm</location>
    </subcellularLocation>
</comment>
<dbReference type="InterPro" id="IPR000215">
    <property type="entry name" value="Serpin_fam"/>
</dbReference>
<dbReference type="PANTHER" id="PTHR11461:SF180">
    <property type="entry name" value="LEUKOCYTE ELASTASE INHIBITOR"/>
    <property type="match status" value="1"/>
</dbReference>
<evidence type="ECO:0000259" key="5">
    <source>
        <dbReference type="Pfam" id="PF00079"/>
    </source>
</evidence>
<accession>A0A670Z837</accession>
<protein>
    <recommendedName>
        <fullName evidence="5">Serpin domain-containing protein</fullName>
    </recommendedName>
</protein>
<reference evidence="6" key="1">
    <citation type="submission" date="2025-08" db="UniProtKB">
        <authorList>
            <consortium name="Ensembl"/>
        </authorList>
    </citation>
    <scope>IDENTIFICATION</scope>
</reference>
<evidence type="ECO:0000313" key="6">
    <source>
        <dbReference type="Ensembl" id="ENSPTXP00000018003.1"/>
    </source>
</evidence>
<evidence type="ECO:0000256" key="2">
    <source>
        <dbReference type="ARBA" id="ARBA00022490"/>
    </source>
</evidence>
<dbReference type="GO" id="GO:0032691">
    <property type="term" value="P:negative regulation of interleukin-1 beta production"/>
    <property type="evidence" value="ECO:0007669"/>
    <property type="project" value="TreeGrafter"/>
</dbReference>
<dbReference type="GO" id="GO:0004867">
    <property type="term" value="F:serine-type endopeptidase inhibitor activity"/>
    <property type="evidence" value="ECO:0007669"/>
    <property type="project" value="UniProtKB-KW"/>
</dbReference>
<sequence length="106" mass="11181">MDKLANAKSQFALDLFQQLTEAHPTDNVFFSPISISSALAMIALGARGNTASELSKVIAGSNIGRKGNVIAPASGCTWFCSWSAACCAGTSICLLLDGYCARYHFN</sequence>
<name>A0A670Z837_PSETE</name>
<keyword evidence="4" id="KW-0722">Serine protease inhibitor</keyword>
<dbReference type="InterPro" id="IPR036186">
    <property type="entry name" value="Serpin_sf"/>
</dbReference>
<keyword evidence="3" id="KW-0646">Protease inhibitor</keyword>
<dbReference type="PANTHER" id="PTHR11461">
    <property type="entry name" value="SERINE PROTEASE INHIBITOR, SERPIN"/>
    <property type="match status" value="1"/>
</dbReference>
<dbReference type="Gene3D" id="3.30.497.10">
    <property type="entry name" value="Antithrombin, subunit I, domain 2"/>
    <property type="match status" value="1"/>
</dbReference>
<reference evidence="6" key="2">
    <citation type="submission" date="2025-09" db="UniProtKB">
        <authorList>
            <consortium name="Ensembl"/>
        </authorList>
    </citation>
    <scope>IDENTIFICATION</scope>
</reference>
<dbReference type="SUPFAM" id="SSF56574">
    <property type="entry name" value="Serpins"/>
    <property type="match status" value="1"/>
</dbReference>
<evidence type="ECO:0000256" key="3">
    <source>
        <dbReference type="ARBA" id="ARBA00022690"/>
    </source>
</evidence>
<proteinExistence type="predicted"/>
<dbReference type="Proteomes" id="UP000472273">
    <property type="component" value="Unplaced"/>
</dbReference>
<dbReference type="AlphaFoldDB" id="A0A670Z837"/>
<dbReference type="GeneTree" id="ENSGT00940000154573"/>
<dbReference type="InterPro" id="IPR042178">
    <property type="entry name" value="Serpin_sf_1"/>
</dbReference>
<dbReference type="GO" id="GO:0005737">
    <property type="term" value="C:cytoplasm"/>
    <property type="evidence" value="ECO:0007669"/>
    <property type="project" value="UniProtKB-SubCell"/>
</dbReference>
<dbReference type="Ensembl" id="ENSPTXT00000018545.1">
    <property type="protein sequence ID" value="ENSPTXP00000018003.1"/>
    <property type="gene ID" value="ENSPTXG00000012368.1"/>
</dbReference>
<keyword evidence="2" id="KW-0963">Cytoplasm</keyword>
<dbReference type="InterPro" id="IPR023796">
    <property type="entry name" value="Serpin_dom"/>
</dbReference>
<keyword evidence="7" id="KW-1185">Reference proteome</keyword>
<feature type="domain" description="Serpin" evidence="5">
    <location>
        <begin position="7"/>
        <end position="59"/>
    </location>
</feature>